<reference evidence="5" key="1">
    <citation type="submission" date="2021-11" db="EMBL/GenBank/DDBJ databases">
        <authorList>
            <consortium name="Genoscope - CEA"/>
            <person name="William W."/>
        </authorList>
    </citation>
    <scope>NUCLEOTIDE SEQUENCE</scope>
</reference>
<name>A0A8J2WXE6_9STRA</name>
<dbReference type="AlphaFoldDB" id="A0A8J2WXE6"/>
<keyword evidence="1" id="KW-0962">Peroxisome biogenesis</keyword>
<proteinExistence type="predicted"/>
<dbReference type="GO" id="GO:0005778">
    <property type="term" value="C:peroxisomal membrane"/>
    <property type="evidence" value="ECO:0007669"/>
    <property type="project" value="UniProtKB-SubCell"/>
</dbReference>
<protein>
    <submittedName>
        <fullName evidence="5">Uncharacterized protein</fullName>
    </submittedName>
</protein>
<evidence type="ECO:0000256" key="2">
    <source>
        <dbReference type="ARBA" id="ARBA00023136"/>
    </source>
</evidence>
<comment type="caution">
    <text evidence="5">The sequence shown here is derived from an EMBL/GenBank/DDBJ whole genome shotgun (WGS) entry which is preliminary data.</text>
</comment>
<dbReference type="Pfam" id="PF05648">
    <property type="entry name" value="PEX11"/>
    <property type="match status" value="1"/>
</dbReference>
<evidence type="ECO:0000313" key="6">
    <source>
        <dbReference type="Proteomes" id="UP000789595"/>
    </source>
</evidence>
<evidence type="ECO:0000256" key="3">
    <source>
        <dbReference type="ARBA" id="ARBA00023140"/>
    </source>
</evidence>
<organism evidence="5 6">
    <name type="scientific">Pelagomonas calceolata</name>
    <dbReference type="NCBI Taxonomy" id="35677"/>
    <lineage>
        <taxon>Eukaryota</taxon>
        <taxon>Sar</taxon>
        <taxon>Stramenopiles</taxon>
        <taxon>Ochrophyta</taxon>
        <taxon>Pelagophyceae</taxon>
        <taxon>Pelagomonadales</taxon>
        <taxon>Pelagomonadaceae</taxon>
        <taxon>Pelagomonas</taxon>
    </lineage>
</organism>
<keyword evidence="3" id="KW-0576">Peroxisome</keyword>
<keyword evidence="2" id="KW-0472">Membrane</keyword>
<evidence type="ECO:0000313" key="5">
    <source>
        <dbReference type="EMBL" id="CAH0365381.1"/>
    </source>
</evidence>
<dbReference type="OrthoDB" id="411017at2759"/>
<keyword evidence="6" id="KW-1185">Reference proteome</keyword>
<accession>A0A8J2WXE6</accession>
<sequence>MIETTCLNDEKKTDDLPPSLLKREETVGAGLDQLDTITEKLVRHRASSVDKAEIAQKPPQGISLVDAALVLCCGALGNAALEGPSYQHLVCFLVLLAVLLLGTNNVGPISRDLVKRKGTVLRRVPLTDKAFSIKTLNLIANSAQCREKGLKILQYVLRGVSYLDLTPWSKQLKTLSKSTSIARRFFKFCRWVKHYEDVNEARSQSGIMKLFLWVRIGANFGADWAEDVCSLERMGFLPAGTLSVEFMLFAEYCQLVLAVVEVVVTKARETKEKHVFDLARSVGASPSELTKLRRKCAMVRLEMCKFVSDLGKAFYDCELRFAHEGVFIGCALFSALLSTHKNMVKVLK</sequence>
<dbReference type="InterPro" id="IPR008733">
    <property type="entry name" value="PEX11"/>
</dbReference>
<evidence type="ECO:0000256" key="4">
    <source>
        <dbReference type="ARBA" id="ARBA00046271"/>
    </source>
</evidence>
<dbReference type="Proteomes" id="UP000789595">
    <property type="component" value="Unassembled WGS sequence"/>
</dbReference>
<comment type="subcellular location">
    <subcellularLocation>
        <location evidence="4">Peroxisome membrane</location>
    </subcellularLocation>
</comment>
<dbReference type="PANTHER" id="PTHR12652">
    <property type="entry name" value="PEROXISOMAL BIOGENESIS FACTOR 11"/>
    <property type="match status" value="1"/>
</dbReference>
<dbReference type="EMBL" id="CAKKNE010000001">
    <property type="protein sequence ID" value="CAH0365381.1"/>
    <property type="molecule type" value="Genomic_DNA"/>
</dbReference>
<dbReference type="GO" id="GO:0016559">
    <property type="term" value="P:peroxisome fission"/>
    <property type="evidence" value="ECO:0007669"/>
    <property type="project" value="InterPro"/>
</dbReference>
<evidence type="ECO:0000256" key="1">
    <source>
        <dbReference type="ARBA" id="ARBA00022593"/>
    </source>
</evidence>
<gene>
    <name evidence="5" type="ORF">PECAL_1P18200</name>
</gene>
<dbReference type="PANTHER" id="PTHR12652:SF50">
    <property type="entry name" value="PEROXIN 11"/>
    <property type="match status" value="1"/>
</dbReference>